<dbReference type="Gene3D" id="3.40.720.10">
    <property type="entry name" value="Alkaline Phosphatase, subunit A"/>
    <property type="match status" value="1"/>
</dbReference>
<comment type="cofactor">
    <cofactor evidence="1">
        <name>Ca(2+)</name>
        <dbReference type="ChEBI" id="CHEBI:29108"/>
    </cofactor>
</comment>
<sequence>MADWYKGVILVIDRLADDRAIVVEWKPNFSTPNRHLNPNLPAIVKLVHTRMMPHYGHPQQTRPGFEPCSPRIQQASLTRDTPAYDYAPNPDKQWILQVTKQMQPIHRQFTDLLMTKRLQTLQSVDEAVDRIYQELKALGELDNTYIIYTSDHGYHLGQFGLVKGKSFPFEFDVRVPFLVRGPGIEPGTKIDEIVLNLDLAPTFLDIAGVDTPSHMDGRSFLPLLHRIPKHGQIMARRKKFRWPDTFLIESSGRREIPEAFLEDKDNARRHHHQGIYNTDSNGESLASESSATNTTAGSVSATFTTHDPNQLIEDIDSNNDTDILILTDDDDDSSLDKIPVLSRPDLQFDNRVLPVMPSSGITNKLERIALECQSPEFQAPCRPGQKWQCVSEGNRWRKHKCKFQTVTPHARRKKCLCFTPAGLEYTRLEPDERRMQRQYLRSHVSRDVRPKYQRRKRSLNLETVLRAKKTTLDPAVYEGLLVKYEEHRRGLRKKRDTLEHVSSIMENLQEEIYGLEETQESENARHSNRTEEEETNEIPGGCMVYPGGVNCSNVVYEDPRVWRSSRNNVEEQIRKLRMQLDTLKEIRRHLRAKRPHNPSYDASNEEDDNEEEGDKDLESIDEELDVDQEDEIVEQQTETDDELTKLDTQERTNTTDSEKGDEQEEAVKLNFDTERPPHHHHPHHNGSRKGRRRHKTTTTTAVPPAAESTTLLSSTTQITDRNKLEETLYDEDVKKNVVTTQAPSGNPHRHNHGLQTSSPVPKFGENFTSESPAILVTEDSLNSLPFDNITTTTPQQQLTTSLGNNKVNLGSSRIEVTVFQPNRGQQTTKPSASVDNHEQHTCFCEPDILSRREEKEMAKEARRRIKEERLKKKERKQKKKEKMDKECLFEKMNCFNHDNDHWKTAPLWSEGPFCFCMNANNNTYSCLRTINATHNFLYCEFVTGLITFYNLRIDPFEQWNRVHSLTKEELSYLSDQLTQLRACRGTKQCTVGGASHSQMSLAQHLMSSSHQIHTNRYKKRKYPLNLGEGERHGRINGGAASDSGGDASASTSNN</sequence>
<dbReference type="SUPFAM" id="SSF53649">
    <property type="entry name" value="Alkaline phosphatase-like"/>
    <property type="match status" value="1"/>
</dbReference>
<dbReference type="PANTHER" id="PTHR43108:SF16">
    <property type="entry name" value="EXTRACELLULAR SULFATASE SULF-1 HOMOLOG"/>
    <property type="match status" value="1"/>
</dbReference>
<evidence type="ECO:0000256" key="9">
    <source>
        <dbReference type="SAM" id="MobiDB-lite"/>
    </source>
</evidence>
<dbReference type="EMBL" id="OE179086">
    <property type="protein sequence ID" value="CAD7567409.1"/>
    <property type="molecule type" value="Genomic_DNA"/>
</dbReference>
<dbReference type="InterPro" id="IPR024609">
    <property type="entry name" value="Extracellular_sulfatase_C"/>
</dbReference>
<dbReference type="GO" id="GO:0046872">
    <property type="term" value="F:metal ion binding"/>
    <property type="evidence" value="ECO:0007669"/>
    <property type="project" value="UniProtKB-KW"/>
</dbReference>
<evidence type="ECO:0000256" key="3">
    <source>
        <dbReference type="ARBA" id="ARBA00004348"/>
    </source>
</evidence>
<dbReference type="AlphaFoldDB" id="A0A7R9IVC6"/>
<evidence type="ECO:0000256" key="8">
    <source>
        <dbReference type="SAM" id="Coils"/>
    </source>
</evidence>
<protein>
    <submittedName>
        <fullName evidence="12">(California timema) hypothetical protein</fullName>
    </submittedName>
</protein>
<keyword evidence="6" id="KW-0106">Calcium</keyword>
<evidence type="ECO:0000256" key="2">
    <source>
        <dbReference type="ARBA" id="ARBA00004241"/>
    </source>
</evidence>
<dbReference type="InterPro" id="IPR000917">
    <property type="entry name" value="Sulfatase_N"/>
</dbReference>
<dbReference type="Pfam" id="PF12548">
    <property type="entry name" value="DUF3740"/>
    <property type="match status" value="1"/>
</dbReference>
<feature type="domain" description="Extracellular sulfatase C-terminal" evidence="11">
    <location>
        <begin position="471"/>
        <end position="597"/>
    </location>
</feature>
<evidence type="ECO:0000256" key="1">
    <source>
        <dbReference type="ARBA" id="ARBA00001913"/>
    </source>
</evidence>
<evidence type="ECO:0000259" key="10">
    <source>
        <dbReference type="Pfam" id="PF00884"/>
    </source>
</evidence>
<dbReference type="GO" id="GO:0009986">
    <property type="term" value="C:cell surface"/>
    <property type="evidence" value="ECO:0007669"/>
    <property type="project" value="UniProtKB-SubCell"/>
</dbReference>
<gene>
    <name evidence="12" type="ORF">TCMB3V08_LOCUS211</name>
</gene>
<dbReference type="InterPro" id="IPR017850">
    <property type="entry name" value="Alkaline_phosphatase_core_sf"/>
</dbReference>
<evidence type="ECO:0000256" key="5">
    <source>
        <dbReference type="ARBA" id="ARBA00022723"/>
    </source>
</evidence>
<feature type="compositionally biased region" description="Polar residues" evidence="9">
    <location>
        <begin position="275"/>
        <end position="305"/>
    </location>
</feature>
<reference evidence="12" key="1">
    <citation type="submission" date="2020-11" db="EMBL/GenBank/DDBJ databases">
        <authorList>
            <person name="Tran Van P."/>
        </authorList>
    </citation>
    <scope>NUCLEOTIDE SEQUENCE</scope>
</reference>
<feature type="compositionally biased region" description="Acidic residues" evidence="9">
    <location>
        <begin position="603"/>
        <end position="641"/>
    </location>
</feature>
<feature type="compositionally biased region" description="Low complexity" evidence="9">
    <location>
        <begin position="1037"/>
        <end position="1054"/>
    </location>
</feature>
<evidence type="ECO:0000256" key="7">
    <source>
        <dbReference type="ARBA" id="ARBA00023034"/>
    </source>
</evidence>
<evidence type="ECO:0000259" key="11">
    <source>
        <dbReference type="Pfam" id="PF12548"/>
    </source>
</evidence>
<comment type="similarity">
    <text evidence="4">Belongs to the sulfatase family.</text>
</comment>
<feature type="region of interest" description="Disordered" evidence="9">
    <location>
        <begin position="588"/>
        <end position="703"/>
    </location>
</feature>
<organism evidence="12">
    <name type="scientific">Timema californicum</name>
    <name type="common">California timema</name>
    <name type="synonym">Walking stick</name>
    <dbReference type="NCBI Taxonomy" id="61474"/>
    <lineage>
        <taxon>Eukaryota</taxon>
        <taxon>Metazoa</taxon>
        <taxon>Ecdysozoa</taxon>
        <taxon>Arthropoda</taxon>
        <taxon>Hexapoda</taxon>
        <taxon>Insecta</taxon>
        <taxon>Pterygota</taxon>
        <taxon>Neoptera</taxon>
        <taxon>Polyneoptera</taxon>
        <taxon>Phasmatodea</taxon>
        <taxon>Timematodea</taxon>
        <taxon>Timematoidea</taxon>
        <taxon>Timematidae</taxon>
        <taxon>Timema</taxon>
    </lineage>
</organism>
<evidence type="ECO:0000256" key="4">
    <source>
        <dbReference type="ARBA" id="ARBA00008779"/>
    </source>
</evidence>
<dbReference type="GO" id="GO:0008449">
    <property type="term" value="F:N-acetylglucosamine-6-sulfatase activity"/>
    <property type="evidence" value="ECO:0007669"/>
    <property type="project" value="TreeGrafter"/>
</dbReference>
<feature type="compositionally biased region" description="Basic residues" evidence="9">
    <location>
        <begin position="677"/>
        <end position="696"/>
    </location>
</feature>
<proteinExistence type="inferred from homology"/>
<dbReference type="PANTHER" id="PTHR43108">
    <property type="entry name" value="N-ACETYLGLUCOSAMINE-6-SULFATASE FAMILY MEMBER"/>
    <property type="match status" value="1"/>
</dbReference>
<feature type="region of interest" description="Disordered" evidence="9">
    <location>
        <begin position="516"/>
        <end position="541"/>
    </location>
</feature>
<evidence type="ECO:0000256" key="6">
    <source>
        <dbReference type="ARBA" id="ARBA00022837"/>
    </source>
</evidence>
<feature type="domain" description="Sulfatase N-terminal" evidence="10">
    <location>
        <begin position="101"/>
        <end position="209"/>
    </location>
</feature>
<accession>A0A7R9IVC6</accession>
<feature type="region of interest" description="Disordered" evidence="9">
    <location>
        <begin position="1027"/>
        <end position="1054"/>
    </location>
</feature>
<keyword evidence="8" id="KW-0175">Coiled coil</keyword>
<keyword evidence="5" id="KW-0479">Metal-binding</keyword>
<feature type="coiled-coil region" evidence="8">
    <location>
        <begin position="851"/>
        <end position="886"/>
    </location>
</feature>
<keyword evidence="7" id="KW-0333">Golgi apparatus</keyword>
<dbReference type="GO" id="GO:0005539">
    <property type="term" value="F:glycosaminoglycan binding"/>
    <property type="evidence" value="ECO:0007669"/>
    <property type="project" value="TreeGrafter"/>
</dbReference>
<feature type="region of interest" description="Disordered" evidence="9">
    <location>
        <begin position="261"/>
        <end position="305"/>
    </location>
</feature>
<evidence type="ECO:0000313" key="12">
    <source>
        <dbReference type="EMBL" id="CAD7567409.1"/>
    </source>
</evidence>
<name>A0A7R9IVC6_TIMCA</name>
<dbReference type="Pfam" id="PF00884">
    <property type="entry name" value="Sulfatase"/>
    <property type="match status" value="1"/>
</dbReference>
<feature type="compositionally biased region" description="Basic and acidic residues" evidence="9">
    <location>
        <begin position="656"/>
        <end position="676"/>
    </location>
</feature>
<dbReference type="GO" id="GO:0005795">
    <property type="term" value="C:Golgi stack"/>
    <property type="evidence" value="ECO:0007669"/>
    <property type="project" value="UniProtKB-SubCell"/>
</dbReference>
<comment type="subcellular location">
    <subcellularLocation>
        <location evidence="2">Cell surface</location>
    </subcellularLocation>
    <subcellularLocation>
        <location evidence="3">Golgi apparatus</location>
        <location evidence="3">Golgi stack</location>
    </subcellularLocation>
</comment>